<evidence type="ECO:0000256" key="4">
    <source>
        <dbReference type="ARBA" id="ARBA00022614"/>
    </source>
</evidence>
<dbReference type="Pfam" id="PF00560">
    <property type="entry name" value="LRR_1"/>
    <property type="match status" value="4"/>
</dbReference>
<dbReference type="Gene3D" id="3.80.10.10">
    <property type="entry name" value="Ribonuclease Inhibitor"/>
    <property type="match status" value="1"/>
</dbReference>
<dbReference type="InterPro" id="IPR032675">
    <property type="entry name" value="LRR_dom_sf"/>
</dbReference>
<accession>A0A811MYL3</accession>
<keyword evidence="12" id="KW-0325">Glycoprotein</keyword>
<proteinExistence type="inferred from homology"/>
<dbReference type="GO" id="GO:0009742">
    <property type="term" value="P:brassinosteroid mediated signaling pathway"/>
    <property type="evidence" value="ECO:0007669"/>
    <property type="project" value="UniProtKB-KW"/>
</dbReference>
<evidence type="ECO:0000256" key="6">
    <source>
        <dbReference type="ARBA" id="ARBA00022692"/>
    </source>
</evidence>
<comment type="caution">
    <text evidence="14">The sequence shown here is derived from an EMBL/GenBank/DDBJ whole genome shotgun (WGS) entry which is preliminary data.</text>
</comment>
<evidence type="ECO:0000256" key="11">
    <source>
        <dbReference type="ARBA" id="ARBA00023170"/>
    </source>
</evidence>
<feature type="compositionally biased region" description="Basic and acidic residues" evidence="13">
    <location>
        <begin position="127"/>
        <end position="140"/>
    </location>
</feature>
<feature type="compositionally biased region" description="Polar residues" evidence="13">
    <location>
        <begin position="113"/>
        <end position="123"/>
    </location>
</feature>
<gene>
    <name evidence="14" type="ORF">NCGR_LOCUS9898</name>
</gene>
<evidence type="ECO:0000256" key="7">
    <source>
        <dbReference type="ARBA" id="ARBA00022729"/>
    </source>
</evidence>
<feature type="region of interest" description="Disordered" evidence="13">
    <location>
        <begin position="96"/>
        <end position="140"/>
    </location>
</feature>
<dbReference type="InterPro" id="IPR001611">
    <property type="entry name" value="Leu-rich_rpt"/>
</dbReference>
<dbReference type="FunFam" id="3.80.10.10:FF:000111">
    <property type="entry name" value="LRR receptor-like serine/threonine-protein kinase ERECTA"/>
    <property type="match status" value="1"/>
</dbReference>
<keyword evidence="3" id="KW-1003">Cell membrane</keyword>
<organism evidence="14 15">
    <name type="scientific">Miscanthus lutarioriparius</name>
    <dbReference type="NCBI Taxonomy" id="422564"/>
    <lineage>
        <taxon>Eukaryota</taxon>
        <taxon>Viridiplantae</taxon>
        <taxon>Streptophyta</taxon>
        <taxon>Embryophyta</taxon>
        <taxon>Tracheophyta</taxon>
        <taxon>Spermatophyta</taxon>
        <taxon>Magnoliopsida</taxon>
        <taxon>Liliopsida</taxon>
        <taxon>Poales</taxon>
        <taxon>Poaceae</taxon>
        <taxon>PACMAD clade</taxon>
        <taxon>Panicoideae</taxon>
        <taxon>Andropogonodae</taxon>
        <taxon>Andropogoneae</taxon>
        <taxon>Saccharinae</taxon>
        <taxon>Miscanthus</taxon>
    </lineage>
</organism>
<dbReference type="OrthoDB" id="1732666at2759"/>
<evidence type="ECO:0000256" key="10">
    <source>
        <dbReference type="ARBA" id="ARBA00023136"/>
    </source>
</evidence>
<evidence type="ECO:0000256" key="1">
    <source>
        <dbReference type="ARBA" id="ARBA00004251"/>
    </source>
</evidence>
<evidence type="ECO:0000256" key="2">
    <source>
        <dbReference type="ARBA" id="ARBA00009592"/>
    </source>
</evidence>
<evidence type="ECO:0000256" key="8">
    <source>
        <dbReference type="ARBA" id="ARBA00022737"/>
    </source>
</evidence>
<dbReference type="Proteomes" id="UP000604825">
    <property type="component" value="Unassembled WGS sequence"/>
</dbReference>
<evidence type="ECO:0000256" key="12">
    <source>
        <dbReference type="ARBA" id="ARBA00023180"/>
    </source>
</evidence>
<dbReference type="EMBL" id="CAJGYO010000002">
    <property type="protein sequence ID" value="CAD6214486.1"/>
    <property type="molecule type" value="Genomic_DNA"/>
</dbReference>
<evidence type="ECO:0000313" key="14">
    <source>
        <dbReference type="EMBL" id="CAD6214486.1"/>
    </source>
</evidence>
<keyword evidence="6" id="KW-0812">Transmembrane</keyword>
<dbReference type="AlphaFoldDB" id="A0A811MYL3"/>
<comment type="similarity">
    <text evidence="2">Belongs to the RLP family.</text>
</comment>
<evidence type="ECO:0000256" key="9">
    <source>
        <dbReference type="ARBA" id="ARBA00022989"/>
    </source>
</evidence>
<keyword evidence="9" id="KW-1133">Transmembrane helix</keyword>
<dbReference type="GO" id="GO:0005886">
    <property type="term" value="C:plasma membrane"/>
    <property type="evidence" value="ECO:0007669"/>
    <property type="project" value="UniProtKB-SubCell"/>
</dbReference>
<comment type="subcellular location">
    <subcellularLocation>
        <location evidence="1">Cell membrane</location>
        <topology evidence="1">Single-pass type I membrane protein</topology>
    </subcellularLocation>
</comment>
<name>A0A811MYL3_9POAL</name>
<keyword evidence="15" id="KW-1185">Reference proteome</keyword>
<evidence type="ECO:0000313" key="15">
    <source>
        <dbReference type="Proteomes" id="UP000604825"/>
    </source>
</evidence>
<sequence length="288" mass="30803">MGYATSTEARHDMVWVGAEAHARHSFSLNSVNIQRLRLRAMSMLGTLSLVSSARHSGSCRHATLLVEEMMKGDNDHVADMGPLGDDAAQQPLKLRTPTLTPTNEPEEALEGIPQSSEPMVVSSTEDETPREQERKDRKDADACEDCLALAALDLSNNWLVGAIPSSLTSCQRLVKLNLRHNQVTGEIPKALAMMPAMAILDLSSNSLTGGIPENFGSSPALETLNLSYNSLMGLVPRNDILCSINPNELAGNVGLCGGVLPPCFGSRDTGVVARAARGSARLRHVALV</sequence>
<keyword evidence="8" id="KW-0677">Repeat</keyword>
<dbReference type="PANTHER" id="PTHR48052">
    <property type="entry name" value="UNNAMED PRODUCT"/>
    <property type="match status" value="1"/>
</dbReference>
<keyword evidence="11" id="KW-0675">Receptor</keyword>
<keyword evidence="7" id="KW-0732">Signal</keyword>
<dbReference type="SUPFAM" id="SSF52058">
    <property type="entry name" value="L domain-like"/>
    <property type="match status" value="1"/>
</dbReference>
<evidence type="ECO:0000256" key="3">
    <source>
        <dbReference type="ARBA" id="ARBA00022475"/>
    </source>
</evidence>
<dbReference type="PANTHER" id="PTHR48052:SF16">
    <property type="entry name" value="MDIS1-INTERACTING RECEPTOR LIKE KINASE 1"/>
    <property type="match status" value="1"/>
</dbReference>
<evidence type="ECO:0000256" key="13">
    <source>
        <dbReference type="SAM" id="MobiDB-lite"/>
    </source>
</evidence>
<evidence type="ECO:0000256" key="5">
    <source>
        <dbReference type="ARBA" id="ARBA00022626"/>
    </source>
</evidence>
<keyword evidence="4" id="KW-0433">Leucine-rich repeat</keyword>
<protein>
    <submittedName>
        <fullName evidence="14">Uncharacterized protein</fullName>
    </submittedName>
</protein>
<keyword evidence="5" id="KW-1070">Brassinosteroid signaling pathway</keyword>
<keyword evidence="10" id="KW-0472">Membrane</keyword>
<reference evidence="14" key="1">
    <citation type="submission" date="2020-10" db="EMBL/GenBank/DDBJ databases">
        <authorList>
            <person name="Han B."/>
            <person name="Lu T."/>
            <person name="Zhao Q."/>
            <person name="Huang X."/>
            <person name="Zhao Y."/>
        </authorList>
    </citation>
    <scope>NUCLEOTIDE SEQUENCE</scope>
</reference>